<dbReference type="PROSITE" id="PS51767">
    <property type="entry name" value="PEPTIDASE_A1"/>
    <property type="match status" value="1"/>
</dbReference>
<dbReference type="GO" id="GO:0006508">
    <property type="term" value="P:proteolysis"/>
    <property type="evidence" value="ECO:0007669"/>
    <property type="project" value="UniProtKB-KW"/>
</dbReference>
<dbReference type="GO" id="GO:0004190">
    <property type="term" value="F:aspartic-type endopeptidase activity"/>
    <property type="evidence" value="ECO:0007669"/>
    <property type="project" value="UniProtKB-KW"/>
</dbReference>
<feature type="chain" id="PRO_5041956351" description="Peptidase A1 domain-containing protein" evidence="6">
    <location>
        <begin position="30"/>
        <end position="461"/>
    </location>
</feature>
<keyword evidence="4" id="KW-0378">Hydrolase</keyword>
<comment type="caution">
    <text evidence="8">The sequence shown here is derived from an EMBL/GenBank/DDBJ whole genome shotgun (WGS) entry which is preliminary data.</text>
</comment>
<dbReference type="InterPro" id="IPR032799">
    <property type="entry name" value="TAXi_C"/>
</dbReference>
<dbReference type="CDD" id="cd05476">
    <property type="entry name" value="pepsin_A_like_plant"/>
    <property type="match status" value="1"/>
</dbReference>
<dbReference type="EMBL" id="JAUUTY010000007">
    <property type="protein sequence ID" value="KAK1604378.1"/>
    <property type="molecule type" value="Genomic_DNA"/>
</dbReference>
<evidence type="ECO:0000313" key="9">
    <source>
        <dbReference type="Proteomes" id="UP001231189"/>
    </source>
</evidence>
<keyword evidence="9" id="KW-1185">Reference proteome</keyword>
<keyword evidence="2" id="KW-0645">Protease</keyword>
<sequence>MARPASGVVAVTALLLALHLLLQPPLASSQAAAAVGAIARSPFIKKIGKNLIEQVATTGGAAVIKKALHSSKSGGDGDQLGGAAADNAGIIVYSVSVGQQTFSGVVDNFNDFLWVQCPPATAPAFSESNVPCASPTCLTALSKTANDCADEAGPCEYVYVYGLEDEGTNSTGYLAKETLTVGTGTGAPPISGSVVFGCSTETTVDLDGSIGFSKGGLSILTQLHISRFSYFLTPDDSNSSSSTSVVLLGDQAVPQTKHSRSTPLLQSNAYPDLYYVKLTGIQVDGESLTSIPAGAFDLAADGNSGGVALSTSIAVTWLQEDAYNAVRQSLVSKIKSEPADSSGTDDEVFDLCYTIKSVAELTFPKITLVFDGVDSPAMELTTVHYFYKDTATGLQCLTMLPMPADEPIGTILGSMLQAGTNMIYDVGGGKLMFEKGAASSVPSKVSLMWIASLFLAWVFLF</sequence>
<dbReference type="PANTHER" id="PTHR47967:SF1">
    <property type="entry name" value="PEPTIDASE A1 DOMAIN-CONTAINING PROTEIN"/>
    <property type="match status" value="1"/>
</dbReference>
<evidence type="ECO:0000256" key="2">
    <source>
        <dbReference type="ARBA" id="ARBA00022670"/>
    </source>
</evidence>
<feature type="domain" description="Peptidase A1" evidence="7">
    <location>
        <begin position="91"/>
        <end position="434"/>
    </location>
</feature>
<proteinExistence type="inferred from homology"/>
<dbReference type="Gene3D" id="2.40.70.10">
    <property type="entry name" value="Acid Proteases"/>
    <property type="match status" value="2"/>
</dbReference>
<dbReference type="GO" id="GO:0005576">
    <property type="term" value="C:extracellular region"/>
    <property type="evidence" value="ECO:0007669"/>
    <property type="project" value="TreeGrafter"/>
</dbReference>
<dbReference type="AlphaFoldDB" id="A0AAD8QNS0"/>
<feature type="signal peptide" evidence="6">
    <location>
        <begin position="1"/>
        <end position="29"/>
    </location>
</feature>
<dbReference type="InterPro" id="IPR051708">
    <property type="entry name" value="Plant_Aspart_Prot_A1"/>
</dbReference>
<comment type="similarity">
    <text evidence="1">Belongs to the peptidase A1 family.</text>
</comment>
<evidence type="ECO:0000256" key="1">
    <source>
        <dbReference type="ARBA" id="ARBA00007447"/>
    </source>
</evidence>
<gene>
    <name evidence="8" type="ORF">QYE76_028051</name>
</gene>
<name>A0AAD8QNS0_LOLMU</name>
<accession>A0AAD8QNS0</accession>
<evidence type="ECO:0000256" key="5">
    <source>
        <dbReference type="ARBA" id="ARBA00023180"/>
    </source>
</evidence>
<dbReference type="Pfam" id="PF14541">
    <property type="entry name" value="TAXi_C"/>
    <property type="match status" value="1"/>
</dbReference>
<evidence type="ECO:0000256" key="4">
    <source>
        <dbReference type="ARBA" id="ARBA00022801"/>
    </source>
</evidence>
<dbReference type="Pfam" id="PF14543">
    <property type="entry name" value="TAXi_N"/>
    <property type="match status" value="1"/>
</dbReference>
<dbReference type="InterPro" id="IPR032861">
    <property type="entry name" value="TAXi_N"/>
</dbReference>
<organism evidence="8 9">
    <name type="scientific">Lolium multiflorum</name>
    <name type="common">Italian ryegrass</name>
    <name type="synonym">Lolium perenne subsp. multiflorum</name>
    <dbReference type="NCBI Taxonomy" id="4521"/>
    <lineage>
        <taxon>Eukaryota</taxon>
        <taxon>Viridiplantae</taxon>
        <taxon>Streptophyta</taxon>
        <taxon>Embryophyta</taxon>
        <taxon>Tracheophyta</taxon>
        <taxon>Spermatophyta</taxon>
        <taxon>Magnoliopsida</taxon>
        <taxon>Liliopsida</taxon>
        <taxon>Poales</taxon>
        <taxon>Poaceae</taxon>
        <taxon>BOP clade</taxon>
        <taxon>Pooideae</taxon>
        <taxon>Poodae</taxon>
        <taxon>Poeae</taxon>
        <taxon>Poeae Chloroplast Group 2 (Poeae type)</taxon>
        <taxon>Loliodinae</taxon>
        <taxon>Loliinae</taxon>
        <taxon>Lolium</taxon>
    </lineage>
</organism>
<keyword evidence="5" id="KW-0325">Glycoprotein</keyword>
<dbReference type="InterPro" id="IPR034161">
    <property type="entry name" value="Pepsin-like_plant"/>
</dbReference>
<dbReference type="SUPFAM" id="SSF50630">
    <property type="entry name" value="Acid proteases"/>
    <property type="match status" value="1"/>
</dbReference>
<evidence type="ECO:0000256" key="6">
    <source>
        <dbReference type="SAM" id="SignalP"/>
    </source>
</evidence>
<keyword evidence="3" id="KW-0064">Aspartyl protease</keyword>
<dbReference type="InterPro" id="IPR033121">
    <property type="entry name" value="PEPTIDASE_A1"/>
</dbReference>
<dbReference type="PANTHER" id="PTHR47967">
    <property type="entry name" value="OS07G0603500 PROTEIN-RELATED"/>
    <property type="match status" value="1"/>
</dbReference>
<evidence type="ECO:0000256" key="3">
    <source>
        <dbReference type="ARBA" id="ARBA00022750"/>
    </source>
</evidence>
<dbReference type="Proteomes" id="UP001231189">
    <property type="component" value="Unassembled WGS sequence"/>
</dbReference>
<reference evidence="8" key="1">
    <citation type="submission" date="2023-07" db="EMBL/GenBank/DDBJ databases">
        <title>A chromosome-level genome assembly of Lolium multiflorum.</title>
        <authorList>
            <person name="Chen Y."/>
            <person name="Copetti D."/>
            <person name="Kolliker R."/>
            <person name="Studer B."/>
        </authorList>
    </citation>
    <scope>NUCLEOTIDE SEQUENCE</scope>
    <source>
        <strain evidence="8">02402/16</strain>
        <tissue evidence="8">Leaf</tissue>
    </source>
</reference>
<evidence type="ECO:0000313" key="8">
    <source>
        <dbReference type="EMBL" id="KAK1604378.1"/>
    </source>
</evidence>
<keyword evidence="6" id="KW-0732">Signal</keyword>
<protein>
    <recommendedName>
        <fullName evidence="7">Peptidase A1 domain-containing protein</fullName>
    </recommendedName>
</protein>
<evidence type="ECO:0000259" key="7">
    <source>
        <dbReference type="PROSITE" id="PS51767"/>
    </source>
</evidence>
<dbReference type="InterPro" id="IPR021109">
    <property type="entry name" value="Peptidase_aspartic_dom_sf"/>
</dbReference>